<keyword evidence="2" id="KW-1133">Transmembrane helix</keyword>
<evidence type="ECO:0000313" key="3">
    <source>
        <dbReference type="EMBL" id="KAF5353333.1"/>
    </source>
</evidence>
<sequence>MLHYVYNMDRTVSHPSFGSLPPPYLQRPTSACSNPAHLSFKFMTLKSNSIASNGQTPQRNLSNSQNVQERLTTNYDPPRTPFTPPPYEKPASRHVPRMVRTLPAPEPLRYNLESVNPPEKTKLPFWCTKKGIILLFVAGTAIVLAAVLGGVLGSRKTDTPRNSDGEQAQAQGSTSSRSTSTSPTELSATPPNPTSFGFDGQVGGAVAGGDQPTVDQPTTKNSQGDGDGNRLV</sequence>
<organism evidence="3 4">
    <name type="scientific">Leucocoprinus leucothites</name>
    <dbReference type="NCBI Taxonomy" id="201217"/>
    <lineage>
        <taxon>Eukaryota</taxon>
        <taxon>Fungi</taxon>
        <taxon>Dikarya</taxon>
        <taxon>Basidiomycota</taxon>
        <taxon>Agaricomycotina</taxon>
        <taxon>Agaricomycetes</taxon>
        <taxon>Agaricomycetidae</taxon>
        <taxon>Agaricales</taxon>
        <taxon>Agaricineae</taxon>
        <taxon>Agaricaceae</taxon>
        <taxon>Leucocoprinus</taxon>
    </lineage>
</organism>
<proteinExistence type="predicted"/>
<feature type="region of interest" description="Disordered" evidence="1">
    <location>
        <begin position="51"/>
        <end position="93"/>
    </location>
</feature>
<keyword evidence="2" id="KW-0472">Membrane</keyword>
<evidence type="ECO:0000256" key="1">
    <source>
        <dbReference type="SAM" id="MobiDB-lite"/>
    </source>
</evidence>
<comment type="caution">
    <text evidence="3">The sequence shown here is derived from an EMBL/GenBank/DDBJ whole genome shotgun (WGS) entry which is preliminary data.</text>
</comment>
<gene>
    <name evidence="3" type="ORF">D9756_007821</name>
</gene>
<protein>
    <submittedName>
        <fullName evidence="3">Uncharacterized protein</fullName>
    </submittedName>
</protein>
<reference evidence="3 4" key="1">
    <citation type="journal article" date="2020" name="ISME J.">
        <title>Uncovering the hidden diversity of litter-decomposition mechanisms in mushroom-forming fungi.</title>
        <authorList>
            <person name="Floudas D."/>
            <person name="Bentzer J."/>
            <person name="Ahren D."/>
            <person name="Johansson T."/>
            <person name="Persson P."/>
            <person name="Tunlid A."/>
        </authorList>
    </citation>
    <scope>NUCLEOTIDE SEQUENCE [LARGE SCALE GENOMIC DNA]</scope>
    <source>
        <strain evidence="3 4">CBS 146.42</strain>
    </source>
</reference>
<keyword evidence="2" id="KW-0812">Transmembrane</keyword>
<dbReference type="Proteomes" id="UP000559027">
    <property type="component" value="Unassembled WGS sequence"/>
</dbReference>
<name>A0A8H5D5X9_9AGAR</name>
<feature type="compositionally biased region" description="Polar residues" evidence="1">
    <location>
        <begin position="51"/>
        <end position="75"/>
    </location>
</feature>
<dbReference type="EMBL" id="JAACJO010000010">
    <property type="protein sequence ID" value="KAF5353333.1"/>
    <property type="molecule type" value="Genomic_DNA"/>
</dbReference>
<dbReference type="AlphaFoldDB" id="A0A8H5D5X9"/>
<feature type="transmembrane region" description="Helical" evidence="2">
    <location>
        <begin position="132"/>
        <end position="153"/>
    </location>
</feature>
<feature type="compositionally biased region" description="Pro residues" evidence="1">
    <location>
        <begin position="78"/>
        <end position="88"/>
    </location>
</feature>
<evidence type="ECO:0000256" key="2">
    <source>
        <dbReference type="SAM" id="Phobius"/>
    </source>
</evidence>
<feature type="region of interest" description="Disordered" evidence="1">
    <location>
        <begin position="153"/>
        <end position="232"/>
    </location>
</feature>
<feature type="compositionally biased region" description="Low complexity" evidence="1">
    <location>
        <begin position="173"/>
        <end position="187"/>
    </location>
</feature>
<accession>A0A8H5D5X9</accession>
<feature type="compositionally biased region" description="Basic and acidic residues" evidence="1">
    <location>
        <begin position="155"/>
        <end position="164"/>
    </location>
</feature>
<keyword evidence="4" id="KW-1185">Reference proteome</keyword>
<evidence type="ECO:0000313" key="4">
    <source>
        <dbReference type="Proteomes" id="UP000559027"/>
    </source>
</evidence>
<feature type="compositionally biased region" description="Polar residues" evidence="1">
    <location>
        <begin position="213"/>
        <end position="224"/>
    </location>
</feature>